<evidence type="ECO:0000313" key="1">
    <source>
        <dbReference type="EMBL" id="CAJ0928462.1"/>
    </source>
</evidence>
<gene>
    <name evidence="1" type="ORF">RIMI_LOCUS3454594</name>
</gene>
<sequence>MRPQAAVAGKVFIQRERLHPMAPCASSRPSFYFFSSELENRDDIGGDWISTDSNDYPNEVVVAPNNENRERATGRPKSSLRRPIRKLNSLYAEAEKLGGQSYPEGCWPALLLPFPMY</sequence>
<organism evidence="1 2">
    <name type="scientific">Ranitomeya imitator</name>
    <name type="common">mimic poison frog</name>
    <dbReference type="NCBI Taxonomy" id="111125"/>
    <lineage>
        <taxon>Eukaryota</taxon>
        <taxon>Metazoa</taxon>
        <taxon>Chordata</taxon>
        <taxon>Craniata</taxon>
        <taxon>Vertebrata</taxon>
        <taxon>Euteleostomi</taxon>
        <taxon>Amphibia</taxon>
        <taxon>Batrachia</taxon>
        <taxon>Anura</taxon>
        <taxon>Neobatrachia</taxon>
        <taxon>Hyloidea</taxon>
        <taxon>Dendrobatidae</taxon>
        <taxon>Dendrobatinae</taxon>
        <taxon>Ranitomeya</taxon>
    </lineage>
</organism>
<evidence type="ECO:0000313" key="2">
    <source>
        <dbReference type="Proteomes" id="UP001176940"/>
    </source>
</evidence>
<accession>A0ABN9KYE5</accession>
<keyword evidence="2" id="KW-1185">Reference proteome</keyword>
<dbReference type="EMBL" id="CAUEEQ010005201">
    <property type="protein sequence ID" value="CAJ0928462.1"/>
    <property type="molecule type" value="Genomic_DNA"/>
</dbReference>
<name>A0ABN9KYE5_9NEOB</name>
<dbReference type="Proteomes" id="UP001176940">
    <property type="component" value="Unassembled WGS sequence"/>
</dbReference>
<comment type="caution">
    <text evidence="1">The sequence shown here is derived from an EMBL/GenBank/DDBJ whole genome shotgun (WGS) entry which is preliminary data.</text>
</comment>
<reference evidence="1" key="1">
    <citation type="submission" date="2023-07" db="EMBL/GenBank/DDBJ databases">
        <authorList>
            <person name="Stuckert A."/>
        </authorList>
    </citation>
    <scope>NUCLEOTIDE SEQUENCE</scope>
</reference>
<protein>
    <submittedName>
        <fullName evidence="1">Uncharacterized protein</fullName>
    </submittedName>
</protein>
<proteinExistence type="predicted"/>